<proteinExistence type="predicted"/>
<feature type="compositionally biased region" description="Polar residues" evidence="1">
    <location>
        <begin position="1"/>
        <end position="10"/>
    </location>
</feature>
<feature type="region of interest" description="Disordered" evidence="1">
    <location>
        <begin position="1"/>
        <end position="23"/>
    </location>
</feature>
<sequence>MGAAESQTLKASAMGRTMPRPMHRPSLQPRRIILLSPATAPEMTEGGLSSEALVALIFDILRVHQLRVICCLHAHGMLRNWDQVEEGRSRKRKFSRLQRVPAQVHQLTRYVRVEEQVAMFLGVLAHHKKNRVVGFEMEMVSGLFRVLPEMRGCSVMQLLVHTVLKYQKVNTIYATTDTQTAMASLPLTKVFDTILKNGDLQP</sequence>
<dbReference type="AlphaFoldDB" id="A0ABD1H185"/>
<dbReference type="Proteomes" id="UP001567538">
    <property type="component" value="Unassembled WGS sequence"/>
</dbReference>
<protein>
    <recommendedName>
        <fullName evidence="4">N-acetyltransferase domain-containing protein</fullName>
    </recommendedName>
</protein>
<comment type="caution">
    <text evidence="2">The sequence shown here is derived from an EMBL/GenBank/DDBJ whole genome shotgun (WGS) entry which is preliminary data.</text>
</comment>
<accession>A0ABD1H185</accession>
<name>A0ABD1H185_SALDI</name>
<evidence type="ECO:0000256" key="1">
    <source>
        <dbReference type="SAM" id="MobiDB-lite"/>
    </source>
</evidence>
<gene>
    <name evidence="2" type="ORF">AAHA92_18173</name>
</gene>
<organism evidence="2 3">
    <name type="scientific">Salvia divinorum</name>
    <name type="common">Maria pastora</name>
    <name type="synonym">Diviner's sage</name>
    <dbReference type="NCBI Taxonomy" id="28513"/>
    <lineage>
        <taxon>Eukaryota</taxon>
        <taxon>Viridiplantae</taxon>
        <taxon>Streptophyta</taxon>
        <taxon>Embryophyta</taxon>
        <taxon>Tracheophyta</taxon>
        <taxon>Spermatophyta</taxon>
        <taxon>Magnoliopsida</taxon>
        <taxon>eudicotyledons</taxon>
        <taxon>Gunneridae</taxon>
        <taxon>Pentapetalae</taxon>
        <taxon>asterids</taxon>
        <taxon>lamiids</taxon>
        <taxon>Lamiales</taxon>
        <taxon>Lamiaceae</taxon>
        <taxon>Nepetoideae</taxon>
        <taxon>Mentheae</taxon>
        <taxon>Salviinae</taxon>
        <taxon>Salvia</taxon>
        <taxon>Salvia subgen. Calosphace</taxon>
    </lineage>
</organism>
<reference evidence="2 3" key="1">
    <citation type="submission" date="2024-06" db="EMBL/GenBank/DDBJ databases">
        <title>A chromosome level genome sequence of Diviner's sage (Salvia divinorum).</title>
        <authorList>
            <person name="Ford S.A."/>
            <person name="Ro D.-K."/>
            <person name="Ness R.W."/>
            <person name="Phillips M.A."/>
        </authorList>
    </citation>
    <scope>NUCLEOTIDE SEQUENCE [LARGE SCALE GENOMIC DNA]</scope>
    <source>
        <strain evidence="2">SAF-2024a</strain>
        <tissue evidence="2">Leaf</tissue>
    </source>
</reference>
<keyword evidence="3" id="KW-1185">Reference proteome</keyword>
<evidence type="ECO:0008006" key="4">
    <source>
        <dbReference type="Google" id="ProtNLM"/>
    </source>
</evidence>
<evidence type="ECO:0000313" key="3">
    <source>
        <dbReference type="Proteomes" id="UP001567538"/>
    </source>
</evidence>
<evidence type="ECO:0000313" key="2">
    <source>
        <dbReference type="EMBL" id="KAL1550174.1"/>
    </source>
</evidence>
<dbReference type="EMBL" id="JBEAFC010000007">
    <property type="protein sequence ID" value="KAL1550174.1"/>
    <property type="molecule type" value="Genomic_DNA"/>
</dbReference>